<dbReference type="GO" id="GO:0005886">
    <property type="term" value="C:plasma membrane"/>
    <property type="evidence" value="ECO:0007669"/>
    <property type="project" value="UniProtKB-SubCell"/>
</dbReference>
<dbReference type="GO" id="GO:0022857">
    <property type="term" value="F:transmembrane transporter activity"/>
    <property type="evidence" value="ECO:0007669"/>
    <property type="project" value="UniProtKB-UniRule"/>
</dbReference>
<feature type="domain" description="Tripartite ATP-independent periplasmic transporters DctQ component" evidence="10">
    <location>
        <begin position="23"/>
        <end position="149"/>
    </location>
</feature>
<evidence type="ECO:0000256" key="4">
    <source>
        <dbReference type="ARBA" id="ARBA00022519"/>
    </source>
</evidence>
<dbReference type="InterPro" id="IPR055348">
    <property type="entry name" value="DctQ"/>
</dbReference>
<evidence type="ECO:0000256" key="3">
    <source>
        <dbReference type="ARBA" id="ARBA00022475"/>
    </source>
</evidence>
<keyword evidence="4 9" id="KW-0997">Cell inner membrane</keyword>
<evidence type="ECO:0000256" key="6">
    <source>
        <dbReference type="ARBA" id="ARBA00022989"/>
    </source>
</evidence>
<dbReference type="AlphaFoldDB" id="A0A1M5FPP7"/>
<evidence type="ECO:0000256" key="2">
    <source>
        <dbReference type="ARBA" id="ARBA00022448"/>
    </source>
</evidence>
<keyword evidence="2 9" id="KW-0813">Transport</keyword>
<evidence type="ECO:0000256" key="8">
    <source>
        <dbReference type="ARBA" id="ARBA00038436"/>
    </source>
</evidence>
<keyword evidence="12" id="KW-1185">Reference proteome</keyword>
<comment type="subunit">
    <text evidence="9">The complex comprises the extracytoplasmic solute receptor protein and the two transmembrane proteins.</text>
</comment>
<keyword evidence="7 9" id="KW-0472">Membrane</keyword>
<feature type="transmembrane region" description="Helical" evidence="9">
    <location>
        <begin position="47"/>
        <end position="65"/>
    </location>
</feature>
<evidence type="ECO:0000259" key="10">
    <source>
        <dbReference type="Pfam" id="PF04290"/>
    </source>
</evidence>
<evidence type="ECO:0000313" key="12">
    <source>
        <dbReference type="Proteomes" id="UP000184517"/>
    </source>
</evidence>
<evidence type="ECO:0000256" key="7">
    <source>
        <dbReference type="ARBA" id="ARBA00023136"/>
    </source>
</evidence>
<evidence type="ECO:0000256" key="1">
    <source>
        <dbReference type="ARBA" id="ARBA00004429"/>
    </source>
</evidence>
<feature type="transmembrane region" description="Helical" evidence="9">
    <location>
        <begin position="12"/>
        <end position="35"/>
    </location>
</feature>
<evidence type="ECO:0000256" key="5">
    <source>
        <dbReference type="ARBA" id="ARBA00022692"/>
    </source>
</evidence>
<keyword evidence="5 9" id="KW-0812">Transmembrane</keyword>
<accession>A0A1M5FPP7</accession>
<protein>
    <recommendedName>
        <fullName evidence="9">TRAP transporter small permease protein</fullName>
    </recommendedName>
</protein>
<evidence type="ECO:0000313" key="11">
    <source>
        <dbReference type="EMBL" id="SHF93478.1"/>
    </source>
</evidence>
<comment type="similarity">
    <text evidence="8 9">Belongs to the TRAP transporter small permease family.</text>
</comment>
<keyword evidence="3" id="KW-1003">Cell membrane</keyword>
<feature type="transmembrane region" description="Helical" evidence="9">
    <location>
        <begin position="123"/>
        <end position="144"/>
    </location>
</feature>
<dbReference type="EMBL" id="FQVF01000013">
    <property type="protein sequence ID" value="SHF93478.1"/>
    <property type="molecule type" value="Genomic_DNA"/>
</dbReference>
<dbReference type="PANTHER" id="PTHR35011">
    <property type="entry name" value="2,3-DIKETO-L-GULONATE TRAP TRANSPORTER SMALL PERMEASE PROTEIN YIAM"/>
    <property type="match status" value="1"/>
</dbReference>
<reference evidence="12" key="1">
    <citation type="submission" date="2016-11" db="EMBL/GenBank/DDBJ databases">
        <authorList>
            <person name="Varghese N."/>
            <person name="Submissions S."/>
        </authorList>
    </citation>
    <scope>NUCLEOTIDE SEQUENCE [LARGE SCALE GENOMIC DNA]</scope>
    <source>
        <strain evidence="12">DSM 16579</strain>
    </source>
</reference>
<dbReference type="OrthoDB" id="9791324at2"/>
<comment type="subcellular location">
    <subcellularLocation>
        <location evidence="1 9">Cell inner membrane</location>
        <topology evidence="1 9">Multi-pass membrane protein</topology>
    </subcellularLocation>
</comment>
<evidence type="ECO:0000256" key="9">
    <source>
        <dbReference type="RuleBase" id="RU369079"/>
    </source>
</evidence>
<sequence length="174" mass="19871">MNNIINKFERFIEYMMALALAVMFSAVFINVVLRYLFGSGIAASEELSRLLFVWLIFMGATLAVGRNSHIGFDLVQRKLPKKLRLICAIISHSLMLYALYLFLEGSWKQYNIGWNINSTVMKYPLAFMYSTGLFASIGMGFYIIRNLILIILKSENSHIPGNTKISPEQLKENN</sequence>
<dbReference type="GO" id="GO:0015740">
    <property type="term" value="P:C4-dicarboxylate transport"/>
    <property type="evidence" value="ECO:0007669"/>
    <property type="project" value="TreeGrafter"/>
</dbReference>
<dbReference type="PANTHER" id="PTHR35011:SF2">
    <property type="entry name" value="2,3-DIKETO-L-GULONATE TRAP TRANSPORTER SMALL PERMEASE PROTEIN YIAM"/>
    <property type="match status" value="1"/>
</dbReference>
<name>A0A1M5FPP7_9GAMM</name>
<keyword evidence="6 9" id="KW-1133">Transmembrane helix</keyword>
<gene>
    <name evidence="11" type="ORF">SAMN02745753_02929</name>
</gene>
<dbReference type="Proteomes" id="UP000184517">
    <property type="component" value="Unassembled WGS sequence"/>
</dbReference>
<dbReference type="InterPro" id="IPR007387">
    <property type="entry name" value="TRAP_DctQ"/>
</dbReference>
<dbReference type="RefSeq" id="WP_072840418.1">
    <property type="nucleotide sequence ID" value="NZ_FQVF01000013.1"/>
</dbReference>
<feature type="transmembrane region" description="Helical" evidence="9">
    <location>
        <begin position="85"/>
        <end position="103"/>
    </location>
</feature>
<proteinExistence type="inferred from homology"/>
<organism evidence="11 12">
    <name type="scientific">Marinomonas polaris DSM 16579</name>
    <dbReference type="NCBI Taxonomy" id="1122206"/>
    <lineage>
        <taxon>Bacteria</taxon>
        <taxon>Pseudomonadati</taxon>
        <taxon>Pseudomonadota</taxon>
        <taxon>Gammaproteobacteria</taxon>
        <taxon>Oceanospirillales</taxon>
        <taxon>Oceanospirillaceae</taxon>
        <taxon>Marinomonas</taxon>
    </lineage>
</organism>
<dbReference type="Pfam" id="PF04290">
    <property type="entry name" value="DctQ"/>
    <property type="match status" value="1"/>
</dbReference>
<comment type="function">
    <text evidence="9">Part of the tripartite ATP-independent periplasmic (TRAP) transport system.</text>
</comment>
<dbReference type="STRING" id="1122206.SAMN02745753_02929"/>